<dbReference type="InParanoid" id="A0A1S3HG46"/>
<dbReference type="Proteomes" id="UP000085678">
    <property type="component" value="Unplaced"/>
</dbReference>
<dbReference type="SUPFAM" id="SSF52309">
    <property type="entry name" value="N-(deoxy)ribosyltransferase-like"/>
    <property type="match status" value="1"/>
</dbReference>
<dbReference type="KEGG" id="lak:106155009"/>
<feature type="signal peptide" evidence="6">
    <location>
        <begin position="1"/>
        <end position="31"/>
    </location>
</feature>
<dbReference type="RefSeq" id="XP_013385053.1">
    <property type="nucleotide sequence ID" value="XM_013529599.1"/>
</dbReference>
<evidence type="ECO:0000256" key="6">
    <source>
        <dbReference type="SAM" id="SignalP"/>
    </source>
</evidence>
<dbReference type="Gene3D" id="1.20.82.10">
    <property type="entry name" value="ADP Ribosyl Cyclase, Chain A, domain 1"/>
    <property type="match status" value="1"/>
</dbReference>
<dbReference type="STRING" id="7574.A0A1S3HG46"/>
<dbReference type="InterPro" id="IPR003193">
    <property type="entry name" value="ADP-ribosyl_cyclase"/>
</dbReference>
<evidence type="ECO:0000256" key="3">
    <source>
        <dbReference type="ARBA" id="ARBA00022801"/>
    </source>
</evidence>
<keyword evidence="4" id="KW-0520">NAD</keyword>
<evidence type="ECO:0000256" key="5">
    <source>
        <dbReference type="ARBA" id="ARBA00023157"/>
    </source>
</evidence>
<evidence type="ECO:0000256" key="4">
    <source>
        <dbReference type="ARBA" id="ARBA00023027"/>
    </source>
</evidence>
<gene>
    <name evidence="8" type="primary">LOC106155009</name>
</gene>
<evidence type="ECO:0000256" key="1">
    <source>
        <dbReference type="ARBA" id="ARBA00005406"/>
    </source>
</evidence>
<keyword evidence="3" id="KW-0378">Hydrolase</keyword>
<proteinExistence type="inferred from homology"/>
<keyword evidence="7" id="KW-1185">Reference proteome</keyword>
<evidence type="ECO:0000313" key="7">
    <source>
        <dbReference type="Proteomes" id="UP000085678"/>
    </source>
</evidence>
<evidence type="ECO:0000313" key="8">
    <source>
        <dbReference type="RefSeq" id="XP_013385053.1"/>
    </source>
</evidence>
<dbReference type="OrthoDB" id="10028716at2759"/>
<dbReference type="GO" id="GO:0005886">
    <property type="term" value="C:plasma membrane"/>
    <property type="evidence" value="ECO:0007669"/>
    <property type="project" value="TreeGrafter"/>
</dbReference>
<dbReference type="GeneID" id="106155009"/>
<reference evidence="8" key="1">
    <citation type="submission" date="2025-08" db="UniProtKB">
        <authorList>
            <consortium name="RefSeq"/>
        </authorList>
    </citation>
    <scope>IDENTIFICATION</scope>
    <source>
        <tissue evidence="8">Gonads</tissue>
    </source>
</reference>
<dbReference type="GO" id="GO:0016740">
    <property type="term" value="F:transferase activity"/>
    <property type="evidence" value="ECO:0007669"/>
    <property type="project" value="UniProtKB-KW"/>
</dbReference>
<keyword evidence="2" id="KW-0808">Transferase</keyword>
<comment type="similarity">
    <text evidence="1">Belongs to the ADP-ribosyl cyclase family.</text>
</comment>
<keyword evidence="5" id="KW-1015">Disulfide bond</keyword>
<dbReference type="PANTHER" id="PTHR10912:SF7">
    <property type="entry name" value="ADP-RIBOSYL CYCLASE_CYCLIC ADP-RIBOSE HYDROLASE"/>
    <property type="match status" value="1"/>
</dbReference>
<dbReference type="PANTHER" id="PTHR10912">
    <property type="entry name" value="ADP-RIBOSYL CYCLASE"/>
    <property type="match status" value="1"/>
</dbReference>
<name>A0A1S3HG46_LINAN</name>
<feature type="chain" id="PRO_5010277241" evidence="6">
    <location>
        <begin position="32"/>
        <end position="198"/>
    </location>
</feature>
<protein>
    <submittedName>
        <fullName evidence="8">ADP-ribosyl cyclase/cyclic ADP-ribose hydrolase-like</fullName>
    </submittedName>
</protein>
<accession>A0A1S3HG46</accession>
<dbReference type="GO" id="GO:0016849">
    <property type="term" value="F:phosphorus-oxygen lyase activity"/>
    <property type="evidence" value="ECO:0007669"/>
    <property type="project" value="TreeGrafter"/>
</dbReference>
<evidence type="ECO:0000256" key="2">
    <source>
        <dbReference type="ARBA" id="ARBA00022679"/>
    </source>
</evidence>
<dbReference type="AlphaFoldDB" id="A0A1S3HG46"/>
<keyword evidence="6" id="KW-0732">Signal</keyword>
<sequence>MSSAKWCSVLICTCLAFVFLSLCLVSQPTAASAGTNRHIREIFIGQCWYYTEYIGQSLSENVQKNCTDLWEKFSHAWMYKDPCNVTVADYEPFVNAATVPGEVPTNKAVFWEAAYTLAHDYSGRRRRYVASADILTGYLGNHVFSWCGQEEEPGINYDHCPLEEDCPMFQGQYGGMWTAVSKAVRAFGFSYRKTSLFF</sequence>
<dbReference type="Pfam" id="PF02267">
    <property type="entry name" value="Rib_hydrolayse"/>
    <property type="match status" value="1"/>
</dbReference>
<dbReference type="GO" id="GO:0061809">
    <property type="term" value="F:NAD+ nucleosidase activity, cyclic ADP-ribose generating"/>
    <property type="evidence" value="ECO:0007669"/>
    <property type="project" value="InterPro"/>
</dbReference>
<organism evidence="7 8">
    <name type="scientific">Lingula anatina</name>
    <name type="common">Brachiopod</name>
    <name type="synonym">Lingula unguis</name>
    <dbReference type="NCBI Taxonomy" id="7574"/>
    <lineage>
        <taxon>Eukaryota</taxon>
        <taxon>Metazoa</taxon>
        <taxon>Spiralia</taxon>
        <taxon>Lophotrochozoa</taxon>
        <taxon>Brachiopoda</taxon>
        <taxon>Linguliformea</taxon>
        <taxon>Lingulata</taxon>
        <taxon>Lingulida</taxon>
        <taxon>Linguloidea</taxon>
        <taxon>Lingulidae</taxon>
        <taxon>Lingula</taxon>
    </lineage>
</organism>